<dbReference type="InterPro" id="IPR023302">
    <property type="entry name" value="Pept_S9A_N"/>
</dbReference>
<evidence type="ECO:0000256" key="3">
    <source>
        <dbReference type="ARBA" id="ARBA00022801"/>
    </source>
</evidence>
<evidence type="ECO:0000313" key="7">
    <source>
        <dbReference type="EMBL" id="ADI23457.1"/>
    </source>
</evidence>
<accession>E7C7N3</accession>
<dbReference type="SUPFAM" id="SSF50993">
    <property type="entry name" value="Peptidase/esterase 'gauge' domain"/>
    <property type="match status" value="1"/>
</dbReference>
<evidence type="ECO:0000259" key="6">
    <source>
        <dbReference type="Pfam" id="PF02897"/>
    </source>
</evidence>
<dbReference type="GO" id="GO:0004252">
    <property type="term" value="F:serine-type endopeptidase activity"/>
    <property type="evidence" value="ECO:0007669"/>
    <property type="project" value="InterPro"/>
</dbReference>
<sequence length="699" mass="79490">MKNDLPSIPIAPKKEYFHIYHGKPYEDLYAWLKDQNWQEVMKDPSKLDSEIAAYLIAENKYSEFVLGQTKSLKSKIFEEMKGRTSRDDISVPKRDGRFSYFEKYMGDEQYPIFCRSGPDGKGRVILDANLEAKGKKFFRLAEVKHSPNHKLIAYAFDDIGSENFTICIRDLDSGEDLANVILGSSGNFHWFNDSSSLLYSALDESYRPFIVRRHILNTKQETDQEVYRESDPGFFVSLSKTENRKCILIKSNDHQTSEVRFMLADKASQPPVLIAGRVPGCQYEVSHNGDKFYILTNADGAEDFKIVSVSENAPAMENWETLISHKQGVLIQELHLFEKFWVRIQLVHGLRKIIVSRYQRDITYEIKFDEPLYDVNIEKGLEFSSLELRVSYSSLAKPKSIFDYDIVTRKKKLRKEQQIPSGHNPKDYKTERVYAPAKDGELVPISLIYKATTPIDGTAPLMLYGYGSYGVVLPPNFSIDRLSLVDRGFVFGVAHIRGGEEKGKSWYKSGRREFKKNTFSDYEDATSYLIQKGYSAKGLVVAHGGSAGGMLVGACVNMNPGLYGAVIAEVPFVDVLNTMSDPDLPLTPIEWPEWGNPIREKKDFEYIKSYSPYNQVSRQKYPAIFVTAGLTDPRVGYWEPAKWVAKLRDLKTDNNLLILRTNMEAGHGGASGRFDRIKERAEVYAFAIDVIGKKLKAIS</sequence>
<dbReference type="InterPro" id="IPR051543">
    <property type="entry name" value="Serine_Peptidase_S9A"/>
</dbReference>
<dbReference type="Gene3D" id="3.40.50.1820">
    <property type="entry name" value="alpha/beta hydrolase"/>
    <property type="match status" value="1"/>
</dbReference>
<evidence type="ECO:0000256" key="2">
    <source>
        <dbReference type="ARBA" id="ARBA00022670"/>
    </source>
</evidence>
<dbReference type="EMBL" id="GU568015">
    <property type="protein sequence ID" value="ADI23457.1"/>
    <property type="molecule type" value="Genomic_DNA"/>
</dbReference>
<dbReference type="SUPFAM" id="SSF53474">
    <property type="entry name" value="alpha/beta-Hydrolases"/>
    <property type="match status" value="1"/>
</dbReference>
<comment type="similarity">
    <text evidence="1">Belongs to the peptidase S9A family.</text>
</comment>
<dbReference type="Pfam" id="PF00326">
    <property type="entry name" value="Peptidase_S9"/>
    <property type="match status" value="1"/>
</dbReference>
<organism evidence="7">
    <name type="scientific">uncultured nuHF1 cluster bacterium HF0770_35I22</name>
    <dbReference type="NCBI Taxonomy" id="723586"/>
    <lineage>
        <taxon>Bacteria</taxon>
        <taxon>environmental samples</taxon>
    </lineage>
</organism>
<dbReference type="InterPro" id="IPR002471">
    <property type="entry name" value="Pept_S9_AS"/>
</dbReference>
<dbReference type="PANTHER" id="PTHR11757">
    <property type="entry name" value="PROTEASE FAMILY S9A OLIGOPEPTIDASE"/>
    <property type="match status" value="1"/>
</dbReference>
<dbReference type="MEROPS" id="S09.010"/>
<dbReference type="AlphaFoldDB" id="E7C7N3"/>
<dbReference type="PANTHER" id="PTHR11757:SF19">
    <property type="entry name" value="PROLYL ENDOPEPTIDASE-LIKE"/>
    <property type="match status" value="1"/>
</dbReference>
<dbReference type="PRINTS" id="PR00862">
    <property type="entry name" value="PROLIGOPTASE"/>
</dbReference>
<keyword evidence="2 7" id="KW-0645">Protease</keyword>
<dbReference type="Pfam" id="PF02897">
    <property type="entry name" value="Peptidase_S9_N"/>
    <property type="match status" value="1"/>
</dbReference>
<evidence type="ECO:0000256" key="4">
    <source>
        <dbReference type="ARBA" id="ARBA00022825"/>
    </source>
</evidence>
<reference evidence="7" key="1">
    <citation type="submission" date="2010-01" db="EMBL/GenBank/DDBJ databases">
        <title>Genome fragments of uncultured bacteria from the North Pacific subtropical Gyre.</title>
        <authorList>
            <person name="Pham V.D."/>
            <person name="Delong E.F."/>
        </authorList>
    </citation>
    <scope>NUCLEOTIDE SEQUENCE</scope>
</reference>
<dbReference type="GO" id="GO:0006508">
    <property type="term" value="P:proteolysis"/>
    <property type="evidence" value="ECO:0007669"/>
    <property type="project" value="UniProtKB-KW"/>
</dbReference>
<evidence type="ECO:0000259" key="5">
    <source>
        <dbReference type="Pfam" id="PF00326"/>
    </source>
</evidence>
<proteinExistence type="inferred from homology"/>
<evidence type="ECO:0000256" key="1">
    <source>
        <dbReference type="ARBA" id="ARBA00005228"/>
    </source>
</evidence>
<keyword evidence="4" id="KW-0720">Serine protease</keyword>
<dbReference type="InterPro" id="IPR001375">
    <property type="entry name" value="Peptidase_S9_cat"/>
</dbReference>
<keyword evidence="3" id="KW-0378">Hydrolase</keyword>
<feature type="domain" description="Peptidase S9 prolyl oligopeptidase catalytic" evidence="5">
    <location>
        <begin position="476"/>
        <end position="693"/>
    </location>
</feature>
<dbReference type="PROSITE" id="PS00708">
    <property type="entry name" value="PRO_ENDOPEP_SER"/>
    <property type="match status" value="1"/>
</dbReference>
<protein>
    <submittedName>
        <fullName evidence="7">Protease II</fullName>
    </submittedName>
</protein>
<name>E7C7N3_9BACT</name>
<dbReference type="Gene3D" id="2.130.10.120">
    <property type="entry name" value="Prolyl oligopeptidase, N-terminal domain"/>
    <property type="match status" value="1"/>
</dbReference>
<feature type="domain" description="Peptidase S9A N-terminal" evidence="6">
    <location>
        <begin position="12"/>
        <end position="416"/>
    </location>
</feature>
<dbReference type="InterPro" id="IPR002470">
    <property type="entry name" value="Peptidase_S9A"/>
</dbReference>
<dbReference type="InterPro" id="IPR029058">
    <property type="entry name" value="AB_hydrolase_fold"/>
</dbReference>